<protein>
    <submittedName>
        <fullName evidence="1">Uncharacterized protein</fullName>
    </submittedName>
</protein>
<dbReference type="Proteomes" id="UP000004596">
    <property type="component" value="Unassembled WGS sequence"/>
</dbReference>
<organism evidence="1 2">
    <name type="scientific">Bacteroides intestinalis DSM 17393</name>
    <dbReference type="NCBI Taxonomy" id="471870"/>
    <lineage>
        <taxon>Bacteria</taxon>
        <taxon>Pseudomonadati</taxon>
        <taxon>Bacteroidota</taxon>
        <taxon>Bacteroidia</taxon>
        <taxon>Bacteroidales</taxon>
        <taxon>Bacteroidaceae</taxon>
        <taxon>Bacteroides</taxon>
    </lineage>
</organism>
<evidence type="ECO:0000313" key="2">
    <source>
        <dbReference type="Proteomes" id="UP000004596"/>
    </source>
</evidence>
<reference evidence="1 2" key="2">
    <citation type="submission" date="2008-04" db="EMBL/GenBank/DDBJ databases">
        <authorList>
            <person name="Fulton L."/>
            <person name="Clifton S."/>
            <person name="Fulton B."/>
            <person name="Xu J."/>
            <person name="Minx P."/>
            <person name="Pepin K.H."/>
            <person name="Johnson M."/>
            <person name="Thiruvilangam P."/>
            <person name="Bhonagiri V."/>
            <person name="Nash W.E."/>
            <person name="Mardis E.R."/>
            <person name="Wilson R.K."/>
        </authorList>
    </citation>
    <scope>NUCLEOTIDE SEQUENCE [LARGE SCALE GENOMIC DNA]</scope>
    <source>
        <strain evidence="1 2">DSM 17393</strain>
    </source>
</reference>
<dbReference type="STRING" id="471870.BACINT_02840"/>
<evidence type="ECO:0000313" key="1">
    <source>
        <dbReference type="EMBL" id="EDV03714.1"/>
    </source>
</evidence>
<dbReference type="EMBL" id="ABJL02000008">
    <property type="protein sequence ID" value="EDV03714.1"/>
    <property type="molecule type" value="Genomic_DNA"/>
</dbReference>
<sequence>MGSMLLTSSQLLLLLALIINEDEGSFFHNPKTAHTALKNKKLKLTIRLFAVDEVYKKGINISSY</sequence>
<accession>B3CGD6</accession>
<name>B3CGD6_9BACE</name>
<dbReference type="AlphaFoldDB" id="B3CGD6"/>
<comment type="caution">
    <text evidence="1">The sequence shown here is derived from an EMBL/GenBank/DDBJ whole genome shotgun (WGS) entry which is preliminary data.</text>
</comment>
<reference evidence="1 2" key="1">
    <citation type="submission" date="2008-04" db="EMBL/GenBank/DDBJ databases">
        <title>Draft genome sequence of Bacteroides intestinalis (DSM 17393).</title>
        <authorList>
            <person name="Sudarsanam P."/>
            <person name="Ley R."/>
            <person name="Guruge J."/>
            <person name="Turnbaugh P.J."/>
            <person name="Mahowald M."/>
            <person name="Liep D."/>
            <person name="Gordon J."/>
        </authorList>
    </citation>
    <scope>NUCLEOTIDE SEQUENCE [LARGE SCALE GENOMIC DNA]</scope>
    <source>
        <strain evidence="1 2">DSM 17393</strain>
    </source>
</reference>
<gene>
    <name evidence="1" type="ORF">BACINT_02840</name>
</gene>
<proteinExistence type="predicted"/>